<accession>A0A2S8BDC9</accession>
<dbReference type="Proteomes" id="UP000238296">
    <property type="component" value="Unassembled WGS sequence"/>
</dbReference>
<evidence type="ECO:0000313" key="1">
    <source>
        <dbReference type="EMBL" id="PQM44672.1"/>
    </source>
</evidence>
<sequence>MTAPAPTPFLNLAGFTALWDGPPLSAQQQAIVNLLLQVASIWIYNNGPSGPALPATDPTAQFVVYDVVSNAVRYQKYGRLSSFSKTTGHRMEGGAFTDPMKALEFTDNHKQLLGIPLRSVPMTSCVSNDFDANDANQGWPTAWSDQFGNLGWDWWEVNND</sequence>
<organism evidence="1 2">
    <name type="scientific">Mycobacterium talmoniae</name>
    <dbReference type="NCBI Taxonomy" id="1858794"/>
    <lineage>
        <taxon>Bacteria</taxon>
        <taxon>Bacillati</taxon>
        <taxon>Actinomycetota</taxon>
        <taxon>Actinomycetes</taxon>
        <taxon>Mycobacteriales</taxon>
        <taxon>Mycobacteriaceae</taxon>
        <taxon>Mycobacterium</taxon>
    </lineage>
</organism>
<dbReference type="AlphaFoldDB" id="A0A2S8BDC9"/>
<proteinExistence type="predicted"/>
<dbReference type="EMBL" id="PPEA01000738">
    <property type="protein sequence ID" value="PQM44672.1"/>
    <property type="molecule type" value="Genomic_DNA"/>
</dbReference>
<name>A0A2S8BDC9_9MYCO</name>
<gene>
    <name evidence="1" type="ORF">C1Y40_05168</name>
</gene>
<comment type="caution">
    <text evidence="1">The sequence shown here is derived from an EMBL/GenBank/DDBJ whole genome shotgun (WGS) entry which is preliminary data.</text>
</comment>
<reference evidence="1 2" key="1">
    <citation type="journal article" date="2017" name="Int. J. Syst. Evol. Microbiol.">
        <title>Mycobacterium talmoniae sp. nov., a slowly growing mycobacterium isolated from human respiratory samples.</title>
        <authorList>
            <person name="Davidson R.M."/>
            <person name="DeGroote M.A."/>
            <person name="Marola J.L."/>
            <person name="Buss S."/>
            <person name="Jones V."/>
            <person name="McNeil M.R."/>
            <person name="Freifeld A.G."/>
            <person name="Elaine Epperson L."/>
            <person name="Hasan N.A."/>
            <person name="Jackson M."/>
            <person name="Iwen P.C."/>
            <person name="Salfinger M."/>
            <person name="Strong M."/>
        </authorList>
    </citation>
    <scope>NUCLEOTIDE SEQUENCE [LARGE SCALE GENOMIC DNA]</scope>
    <source>
        <strain evidence="1 2">ATCC BAA-2683</strain>
    </source>
</reference>
<evidence type="ECO:0000313" key="2">
    <source>
        <dbReference type="Proteomes" id="UP000238296"/>
    </source>
</evidence>
<protein>
    <submittedName>
        <fullName evidence="1">Uncharacterized protein</fullName>
    </submittedName>
</protein>